<dbReference type="RefSeq" id="WP_067994517.1">
    <property type="nucleotide sequence ID" value="NZ_CP015596.1"/>
</dbReference>
<dbReference type="KEGG" id="madi:A7U43_10570"/>
<sequence>MTATKKITALGIGSFAVTAAFLSLGSAVANADVEEVAPTPQVTSRQALLIDDNSLRVADYGDARGLGETRNADIGVVSAQGEVRDSTKAIVGSKSAPFNLESNGSFVFDPPIGAW</sequence>
<organism evidence="2 3">
    <name type="scientific">Mycobacterium adipatum</name>
    <dbReference type="NCBI Taxonomy" id="1682113"/>
    <lineage>
        <taxon>Bacteria</taxon>
        <taxon>Bacillati</taxon>
        <taxon>Actinomycetota</taxon>
        <taxon>Actinomycetes</taxon>
        <taxon>Mycobacteriales</taxon>
        <taxon>Mycobacteriaceae</taxon>
        <taxon>Mycobacterium</taxon>
    </lineage>
</organism>
<evidence type="ECO:0000313" key="3">
    <source>
        <dbReference type="Proteomes" id="UP000077143"/>
    </source>
</evidence>
<accession>A0A172UL64</accession>
<proteinExistence type="predicted"/>
<gene>
    <name evidence="2" type="ORF">A7U43_10570</name>
</gene>
<feature type="signal peptide" evidence="1">
    <location>
        <begin position="1"/>
        <end position="31"/>
    </location>
</feature>
<evidence type="ECO:0000313" key="2">
    <source>
        <dbReference type="EMBL" id="ANE79708.1"/>
    </source>
</evidence>
<dbReference type="OrthoDB" id="4728734at2"/>
<dbReference type="EMBL" id="CP015596">
    <property type="protein sequence ID" value="ANE79708.1"/>
    <property type="molecule type" value="Genomic_DNA"/>
</dbReference>
<reference evidence="2 3" key="1">
    <citation type="submission" date="2016-05" db="EMBL/GenBank/DDBJ databases">
        <title>Complete genome sequence of a phthalic acid esters degrading Mycobacterium sp. YC-RL4.</title>
        <authorList>
            <person name="Ren L."/>
            <person name="Fan S."/>
            <person name="Ruth N."/>
            <person name="Jia Y."/>
            <person name="Wang J."/>
            <person name="Qiao C."/>
        </authorList>
    </citation>
    <scope>NUCLEOTIDE SEQUENCE [LARGE SCALE GENOMIC DNA]</scope>
    <source>
        <strain evidence="2 3">YC-RL4</strain>
    </source>
</reference>
<protein>
    <submittedName>
        <fullName evidence="2">Uncharacterized protein</fullName>
    </submittedName>
</protein>
<keyword evidence="3" id="KW-1185">Reference proteome</keyword>
<name>A0A172UL64_9MYCO</name>
<dbReference type="Proteomes" id="UP000077143">
    <property type="component" value="Chromosome"/>
</dbReference>
<evidence type="ECO:0000256" key="1">
    <source>
        <dbReference type="SAM" id="SignalP"/>
    </source>
</evidence>
<dbReference type="AlphaFoldDB" id="A0A172UL64"/>
<keyword evidence="1" id="KW-0732">Signal</keyword>
<feature type="chain" id="PRO_5008002175" evidence="1">
    <location>
        <begin position="32"/>
        <end position="115"/>
    </location>
</feature>